<keyword evidence="3" id="KW-0813">Transport</keyword>
<dbReference type="PANTHER" id="PTHR30269">
    <property type="entry name" value="TRANSMEMBRANE PROTEIN YFCA"/>
    <property type="match status" value="1"/>
</dbReference>
<feature type="transmembrane region" description="Helical" evidence="8">
    <location>
        <begin position="47"/>
        <end position="65"/>
    </location>
</feature>
<dbReference type="InterPro" id="IPR052017">
    <property type="entry name" value="TSUP"/>
</dbReference>
<evidence type="ECO:0000256" key="4">
    <source>
        <dbReference type="ARBA" id="ARBA00022475"/>
    </source>
</evidence>
<dbReference type="EMBL" id="JBHUFZ010000007">
    <property type="protein sequence ID" value="MFD1889123.1"/>
    <property type="molecule type" value="Genomic_DNA"/>
</dbReference>
<evidence type="ECO:0000256" key="5">
    <source>
        <dbReference type="ARBA" id="ARBA00022692"/>
    </source>
</evidence>
<feature type="transmembrane region" description="Helical" evidence="8">
    <location>
        <begin position="77"/>
        <end position="96"/>
    </location>
</feature>
<dbReference type="Pfam" id="PF01925">
    <property type="entry name" value="TauE"/>
    <property type="match status" value="1"/>
</dbReference>
<keyword evidence="6 8" id="KW-1133">Transmembrane helix</keyword>
<protein>
    <recommendedName>
        <fullName evidence="8">Probable membrane transporter protein</fullName>
    </recommendedName>
</protein>
<comment type="similarity">
    <text evidence="2 8">Belongs to the 4-toluene sulfonate uptake permease (TSUP) (TC 2.A.102) family.</text>
</comment>
<evidence type="ECO:0000256" key="2">
    <source>
        <dbReference type="ARBA" id="ARBA00009142"/>
    </source>
</evidence>
<evidence type="ECO:0000256" key="6">
    <source>
        <dbReference type="ARBA" id="ARBA00022989"/>
    </source>
</evidence>
<sequence>MIAGLAPATVVVLVLAALVVGFSKTAVAGLGPVATVLFTLVMSAHDATGAVLVLLIACDLVAVVAYRRSCDWRLIRVLMPSLVVGIMLGAWCLTLLDDVALRRTIGALLLAMGLMQLAQEVQSQRGRGATDEQPADVGQESQAPGRAVGLLAGSAAGFTTMTANAAGPVMAIYLLHLRVPKLLFVGTSAWFYCLANLVKLPFAIGIGLVHPGSLWLNLALVVPALVGCALGLKVLPHIPQRVFDRLALALAIGSSLLLLLR</sequence>
<accession>A0ABW4RS27</accession>
<feature type="transmembrane region" description="Helical" evidence="8">
    <location>
        <begin position="182"/>
        <end position="208"/>
    </location>
</feature>
<dbReference type="InterPro" id="IPR002781">
    <property type="entry name" value="TM_pro_TauE-like"/>
</dbReference>
<comment type="caution">
    <text evidence="9">The sequence shown here is derived from an EMBL/GenBank/DDBJ whole genome shotgun (WGS) entry which is preliminary data.</text>
</comment>
<comment type="subcellular location">
    <subcellularLocation>
        <location evidence="1 8">Cell membrane</location>
        <topology evidence="1 8">Multi-pass membrane protein</topology>
    </subcellularLocation>
</comment>
<keyword evidence="4 8" id="KW-1003">Cell membrane</keyword>
<dbReference type="RefSeq" id="WP_343873951.1">
    <property type="nucleotide sequence ID" value="NZ_BAAAIX010000021.1"/>
</dbReference>
<keyword evidence="7 8" id="KW-0472">Membrane</keyword>
<gene>
    <name evidence="9" type="ORF">ACFSCS_02850</name>
</gene>
<feature type="transmembrane region" description="Helical" evidence="8">
    <location>
        <begin position="150"/>
        <end position="175"/>
    </location>
</feature>
<organism evidence="9 10">
    <name type="scientific">Luteococcus peritonei</name>
    <dbReference type="NCBI Taxonomy" id="88874"/>
    <lineage>
        <taxon>Bacteria</taxon>
        <taxon>Bacillati</taxon>
        <taxon>Actinomycetota</taxon>
        <taxon>Actinomycetes</taxon>
        <taxon>Propionibacteriales</taxon>
        <taxon>Propionibacteriaceae</taxon>
        <taxon>Luteococcus</taxon>
    </lineage>
</organism>
<dbReference type="Proteomes" id="UP001597326">
    <property type="component" value="Unassembled WGS sequence"/>
</dbReference>
<dbReference type="PANTHER" id="PTHR30269:SF23">
    <property type="entry name" value="MEMBRANE TRANSPORTER PROTEIN YDHB-RELATED"/>
    <property type="match status" value="1"/>
</dbReference>
<keyword evidence="5 8" id="KW-0812">Transmembrane</keyword>
<reference evidence="10" key="1">
    <citation type="journal article" date="2019" name="Int. J. Syst. Evol. Microbiol.">
        <title>The Global Catalogue of Microorganisms (GCM) 10K type strain sequencing project: providing services to taxonomists for standard genome sequencing and annotation.</title>
        <authorList>
            <consortium name="The Broad Institute Genomics Platform"/>
            <consortium name="The Broad Institute Genome Sequencing Center for Infectious Disease"/>
            <person name="Wu L."/>
            <person name="Ma J."/>
        </authorList>
    </citation>
    <scope>NUCLEOTIDE SEQUENCE [LARGE SCALE GENOMIC DNA]</scope>
    <source>
        <strain evidence="10">CAIM 431</strain>
    </source>
</reference>
<evidence type="ECO:0000313" key="9">
    <source>
        <dbReference type="EMBL" id="MFD1889123.1"/>
    </source>
</evidence>
<evidence type="ECO:0000256" key="1">
    <source>
        <dbReference type="ARBA" id="ARBA00004651"/>
    </source>
</evidence>
<evidence type="ECO:0000256" key="3">
    <source>
        <dbReference type="ARBA" id="ARBA00022448"/>
    </source>
</evidence>
<evidence type="ECO:0000256" key="7">
    <source>
        <dbReference type="ARBA" id="ARBA00023136"/>
    </source>
</evidence>
<evidence type="ECO:0000256" key="8">
    <source>
        <dbReference type="RuleBase" id="RU363041"/>
    </source>
</evidence>
<proteinExistence type="inferred from homology"/>
<feature type="transmembrane region" description="Helical" evidence="8">
    <location>
        <begin position="214"/>
        <end position="235"/>
    </location>
</feature>
<keyword evidence="10" id="KW-1185">Reference proteome</keyword>
<name>A0ABW4RS27_9ACTN</name>
<evidence type="ECO:0000313" key="10">
    <source>
        <dbReference type="Proteomes" id="UP001597326"/>
    </source>
</evidence>